<name>U9U1M3_RHIID</name>
<sequence length="49" mass="5358">MVIKIVEPIMLPKLVTRDTTSSRKCNSPTSKWLDKLEIGVAVTVTVTTG</sequence>
<organism evidence="1">
    <name type="scientific">Rhizophagus irregularis (strain DAOM 181602 / DAOM 197198 / MUCL 43194)</name>
    <name type="common">Arbuscular mycorrhizal fungus</name>
    <name type="synonym">Glomus intraradices</name>
    <dbReference type="NCBI Taxonomy" id="747089"/>
    <lineage>
        <taxon>Eukaryota</taxon>
        <taxon>Fungi</taxon>
        <taxon>Fungi incertae sedis</taxon>
        <taxon>Mucoromycota</taxon>
        <taxon>Glomeromycotina</taxon>
        <taxon>Glomeromycetes</taxon>
        <taxon>Glomerales</taxon>
        <taxon>Glomeraceae</taxon>
        <taxon>Rhizophagus</taxon>
    </lineage>
</organism>
<evidence type="ECO:0000313" key="1">
    <source>
        <dbReference type="EMBL" id="ESA14265.1"/>
    </source>
</evidence>
<dbReference type="AlphaFoldDB" id="U9U1M3"/>
<accession>U9U1M3</accession>
<proteinExistence type="predicted"/>
<gene>
    <name evidence="1" type="ORF">GLOINDRAFT_25130</name>
</gene>
<dbReference type="HOGENOM" id="CLU_3143734_0_0_1"/>
<reference evidence="1" key="1">
    <citation type="submission" date="2013-07" db="EMBL/GenBank/DDBJ databases">
        <title>The genome of an arbuscular mycorrhizal fungus provides insights into the evolution of the oldest plant symbiosis.</title>
        <authorList>
            <consortium name="DOE Joint Genome Institute"/>
            <person name="Tisserant E."/>
            <person name="Malbreil M."/>
            <person name="Kuo A."/>
            <person name="Kohler A."/>
            <person name="Symeonidi A."/>
            <person name="Balestrini R."/>
            <person name="Charron P."/>
            <person name="Duensing N."/>
            <person name="Frei-dit-Frey N."/>
            <person name="Gianinazzi-Pearson V."/>
            <person name="Gilbert B."/>
            <person name="Handa Y."/>
            <person name="Hijri M."/>
            <person name="Kaul R."/>
            <person name="Kawaguchi M."/>
            <person name="Krajinski F."/>
            <person name="Lammers P."/>
            <person name="Lapierre D."/>
            <person name="Masclaux F.G."/>
            <person name="Murat C."/>
            <person name="Morin E."/>
            <person name="Ndikumana S."/>
            <person name="Pagni M."/>
            <person name="Petitpierre D."/>
            <person name="Requena N."/>
            <person name="Rosikiewicz P."/>
            <person name="Riley R."/>
            <person name="Saito K."/>
            <person name="San Clemente H."/>
            <person name="Shapiro H."/>
            <person name="van Tuinen D."/>
            <person name="Becard G."/>
            <person name="Bonfante P."/>
            <person name="Paszkowski U."/>
            <person name="Shachar-Hill Y."/>
            <person name="Young J.P."/>
            <person name="Sanders I.R."/>
            <person name="Henrissat B."/>
            <person name="Rensing S.A."/>
            <person name="Grigoriev I.V."/>
            <person name="Corradi N."/>
            <person name="Roux C."/>
            <person name="Martin F."/>
        </authorList>
    </citation>
    <scope>NUCLEOTIDE SEQUENCE</scope>
    <source>
        <strain evidence="1">DAOM 197198</strain>
    </source>
</reference>
<dbReference type="EMBL" id="KI283073">
    <property type="protein sequence ID" value="ESA14265.1"/>
    <property type="molecule type" value="Genomic_DNA"/>
</dbReference>
<protein>
    <submittedName>
        <fullName evidence="1">Uncharacterized protein</fullName>
    </submittedName>
</protein>